<dbReference type="InterPro" id="IPR050275">
    <property type="entry name" value="PGM_Phosphatase"/>
</dbReference>
<organism evidence="2 3">
    <name type="scientific">Actinacidiphila epipremni</name>
    <dbReference type="NCBI Taxonomy" id="2053013"/>
    <lineage>
        <taxon>Bacteria</taxon>
        <taxon>Bacillati</taxon>
        <taxon>Actinomycetota</taxon>
        <taxon>Actinomycetes</taxon>
        <taxon>Kitasatosporales</taxon>
        <taxon>Streptomycetaceae</taxon>
        <taxon>Actinacidiphila</taxon>
    </lineage>
</organism>
<name>A0ABX0ZLM1_9ACTN</name>
<dbReference type="EMBL" id="JAATEJ010000010">
    <property type="protein sequence ID" value="NJP44763.1"/>
    <property type="molecule type" value="Genomic_DNA"/>
</dbReference>
<keyword evidence="3" id="KW-1185">Reference proteome</keyword>
<feature type="region of interest" description="Disordered" evidence="1">
    <location>
        <begin position="38"/>
        <end position="84"/>
    </location>
</feature>
<evidence type="ECO:0000313" key="3">
    <source>
        <dbReference type="Proteomes" id="UP000734511"/>
    </source>
</evidence>
<dbReference type="InterPro" id="IPR013078">
    <property type="entry name" value="His_Pase_superF_clade-1"/>
</dbReference>
<evidence type="ECO:0000256" key="1">
    <source>
        <dbReference type="SAM" id="MobiDB-lite"/>
    </source>
</evidence>
<dbReference type="Gene3D" id="3.40.50.1240">
    <property type="entry name" value="Phosphoglycerate mutase-like"/>
    <property type="match status" value="1"/>
</dbReference>
<dbReference type="PANTHER" id="PTHR48100">
    <property type="entry name" value="BROAD-SPECIFICITY PHOSPHATASE YOR283W-RELATED"/>
    <property type="match status" value="1"/>
</dbReference>
<dbReference type="SMART" id="SM00855">
    <property type="entry name" value="PGAM"/>
    <property type="match status" value="1"/>
</dbReference>
<sequence length="251" mass="25245">MSDAGTGAAPSGGSAAPDLGAPTVLVLLRHGETALTAGRRFSGSGGADPALSERGREQAAGAARALAAAPGTVPDTGTDTGTGTGTGTAGLLAVGAVEAVVSSPLARCRQTAGVVAERLGLTVELAQDLRETAFGAWEGLTFAEVRERYPAQLAAWFADPTAAPPGGESFAEVTARVAAARDALLAAHRGRTVLVVSHVTPVKTLLRLALGAPPQALFRMDLAPASLSAVAYYTDGNASVRFLNSTAHLPR</sequence>
<reference evidence="2 3" key="1">
    <citation type="submission" date="2020-03" db="EMBL/GenBank/DDBJ databases">
        <title>WGS of actinomycetes isolated from Thailand.</title>
        <authorList>
            <person name="Thawai C."/>
        </authorList>
    </citation>
    <scope>NUCLEOTIDE SEQUENCE [LARGE SCALE GENOMIC DNA]</scope>
    <source>
        <strain evidence="2 3">PRB2-1</strain>
    </source>
</reference>
<proteinExistence type="predicted"/>
<gene>
    <name evidence="2" type="ORF">HCN08_15370</name>
</gene>
<dbReference type="PANTHER" id="PTHR48100:SF1">
    <property type="entry name" value="HISTIDINE PHOSPHATASE FAMILY PROTEIN-RELATED"/>
    <property type="match status" value="1"/>
</dbReference>
<dbReference type="Pfam" id="PF00300">
    <property type="entry name" value="His_Phos_1"/>
    <property type="match status" value="2"/>
</dbReference>
<dbReference type="SUPFAM" id="SSF53254">
    <property type="entry name" value="Phosphoglycerate mutase-like"/>
    <property type="match status" value="1"/>
</dbReference>
<evidence type="ECO:0000313" key="2">
    <source>
        <dbReference type="EMBL" id="NJP44763.1"/>
    </source>
</evidence>
<dbReference type="InterPro" id="IPR029033">
    <property type="entry name" value="His_PPase_superfam"/>
</dbReference>
<accession>A0ABX0ZLM1</accession>
<protein>
    <submittedName>
        <fullName evidence="2">Histidine phosphatase family protein</fullName>
    </submittedName>
</protein>
<dbReference type="CDD" id="cd07067">
    <property type="entry name" value="HP_PGM_like"/>
    <property type="match status" value="1"/>
</dbReference>
<dbReference type="Proteomes" id="UP000734511">
    <property type="component" value="Unassembled WGS sequence"/>
</dbReference>
<comment type="caution">
    <text evidence="2">The sequence shown here is derived from an EMBL/GenBank/DDBJ whole genome shotgun (WGS) entry which is preliminary data.</text>
</comment>
<feature type="compositionally biased region" description="Low complexity" evidence="1">
    <location>
        <begin position="59"/>
        <end position="79"/>
    </location>
</feature>